<evidence type="ECO:0000256" key="1">
    <source>
        <dbReference type="SAM" id="MobiDB-lite"/>
    </source>
</evidence>
<reference evidence="2 3" key="1">
    <citation type="submission" date="2021-04" db="EMBL/GenBank/DDBJ databases">
        <title>Whole-genome sequencing of Saccharopolyspora endophytica KCTC 19397.</title>
        <authorList>
            <person name="Ay H."/>
            <person name="Saygin H."/>
            <person name="Sahin N."/>
        </authorList>
    </citation>
    <scope>NUCLEOTIDE SEQUENCE [LARGE SCALE GENOMIC DNA]</scope>
    <source>
        <strain evidence="2 3">KCTC 19397</strain>
    </source>
</reference>
<accession>A0ABS5DHN5</accession>
<dbReference type="EMBL" id="JAGPXE010000007">
    <property type="protein sequence ID" value="MBQ0925788.1"/>
    <property type="molecule type" value="Genomic_DNA"/>
</dbReference>
<evidence type="ECO:0000313" key="3">
    <source>
        <dbReference type="Proteomes" id="UP000674084"/>
    </source>
</evidence>
<proteinExistence type="predicted"/>
<name>A0ABS5DHN5_9PSEU</name>
<dbReference type="Proteomes" id="UP000674084">
    <property type="component" value="Unassembled WGS sequence"/>
</dbReference>
<keyword evidence="3" id="KW-1185">Reference proteome</keyword>
<gene>
    <name evidence="2" type="ORF">KBO27_17685</name>
</gene>
<feature type="region of interest" description="Disordered" evidence="1">
    <location>
        <begin position="1"/>
        <end position="63"/>
    </location>
</feature>
<comment type="caution">
    <text evidence="2">The sequence shown here is derived from an EMBL/GenBank/DDBJ whole genome shotgun (WGS) entry which is preliminary data.</text>
</comment>
<sequence>MLRSSPSTAEAVVGAPEQARDGEQCSGYDEQAGRRGGDSGGGEQPEWDQQRQGAAPGARDDGQ</sequence>
<protein>
    <submittedName>
        <fullName evidence="2">Uncharacterized protein</fullName>
    </submittedName>
</protein>
<dbReference type="RefSeq" id="WP_210971087.1">
    <property type="nucleotide sequence ID" value="NZ_JAGPXE010000007.1"/>
</dbReference>
<organism evidence="2 3">
    <name type="scientific">Saccharopolyspora endophytica</name>
    <dbReference type="NCBI Taxonomy" id="543886"/>
    <lineage>
        <taxon>Bacteria</taxon>
        <taxon>Bacillati</taxon>
        <taxon>Actinomycetota</taxon>
        <taxon>Actinomycetes</taxon>
        <taxon>Pseudonocardiales</taxon>
        <taxon>Pseudonocardiaceae</taxon>
        <taxon>Saccharopolyspora</taxon>
    </lineage>
</organism>
<evidence type="ECO:0000313" key="2">
    <source>
        <dbReference type="EMBL" id="MBQ0925788.1"/>
    </source>
</evidence>